<proteinExistence type="predicted"/>
<dbReference type="Proteomes" id="UP001175271">
    <property type="component" value="Unassembled WGS sequence"/>
</dbReference>
<keyword evidence="1" id="KW-0472">Membrane</keyword>
<keyword evidence="1" id="KW-1133">Transmembrane helix</keyword>
<protein>
    <submittedName>
        <fullName evidence="2">Uncharacterized protein</fullName>
    </submittedName>
</protein>
<evidence type="ECO:0000313" key="3">
    <source>
        <dbReference type="Proteomes" id="UP001175271"/>
    </source>
</evidence>
<name>A0AA39HBJ0_9BILA</name>
<organism evidence="2 3">
    <name type="scientific">Steinernema hermaphroditum</name>
    <dbReference type="NCBI Taxonomy" id="289476"/>
    <lineage>
        <taxon>Eukaryota</taxon>
        <taxon>Metazoa</taxon>
        <taxon>Ecdysozoa</taxon>
        <taxon>Nematoda</taxon>
        <taxon>Chromadorea</taxon>
        <taxon>Rhabditida</taxon>
        <taxon>Tylenchina</taxon>
        <taxon>Panagrolaimomorpha</taxon>
        <taxon>Strongyloidoidea</taxon>
        <taxon>Steinernematidae</taxon>
        <taxon>Steinernema</taxon>
    </lineage>
</organism>
<dbReference type="EMBL" id="JAUCMV010000004">
    <property type="protein sequence ID" value="KAK0402805.1"/>
    <property type="molecule type" value="Genomic_DNA"/>
</dbReference>
<accession>A0AA39HBJ0</accession>
<comment type="caution">
    <text evidence="2">The sequence shown here is derived from an EMBL/GenBank/DDBJ whole genome shotgun (WGS) entry which is preliminary data.</text>
</comment>
<sequence length="281" mass="32139">MFCLPYCSSRNSLGNDHLLFVNAAMSVTEGTSDGSVNRQFFLNSGSAKRSRNRQERVLRYVLRRKPCYIFFFVQCIVYLFLSVLGVSFFSSIRSFVDRKMFLEEQDRLFEERKDQATLLHCEYDRFDFFEMDGCTRNCGPEAIFYRISKLSAASQNDPTCFDKIESFPCHSKNYCAKPSSYSGLDERGHWVCIGKGYAAMTNDLLSPTTTVFFPKLNVSSIPLGSLTIANQLFGKCPRCQVATSWKKDSKLMRCSRRVVTVNDGWPTDFEKCNHVDMGSCE</sequence>
<gene>
    <name evidence="2" type="ORF">QR680_016543</name>
</gene>
<feature type="transmembrane region" description="Helical" evidence="1">
    <location>
        <begin position="68"/>
        <end position="89"/>
    </location>
</feature>
<dbReference type="AlphaFoldDB" id="A0AA39HBJ0"/>
<evidence type="ECO:0000256" key="1">
    <source>
        <dbReference type="SAM" id="Phobius"/>
    </source>
</evidence>
<evidence type="ECO:0000313" key="2">
    <source>
        <dbReference type="EMBL" id="KAK0402805.1"/>
    </source>
</evidence>
<keyword evidence="1" id="KW-0812">Transmembrane</keyword>
<keyword evidence="3" id="KW-1185">Reference proteome</keyword>
<reference evidence="2" key="1">
    <citation type="submission" date="2023-06" db="EMBL/GenBank/DDBJ databases">
        <title>Genomic analysis of the entomopathogenic nematode Steinernema hermaphroditum.</title>
        <authorList>
            <person name="Schwarz E.M."/>
            <person name="Heppert J.K."/>
            <person name="Baniya A."/>
            <person name="Schwartz H.T."/>
            <person name="Tan C.-H."/>
            <person name="Antoshechkin I."/>
            <person name="Sternberg P.W."/>
            <person name="Goodrich-Blair H."/>
            <person name="Dillman A.R."/>
        </authorList>
    </citation>
    <scope>NUCLEOTIDE SEQUENCE</scope>
    <source>
        <strain evidence="2">PS9179</strain>
        <tissue evidence="2">Whole animal</tissue>
    </source>
</reference>